<keyword evidence="1" id="KW-0472">Membrane</keyword>
<organism evidence="3 4">
    <name type="scientific">Leuconostoc holzapfelii</name>
    <dbReference type="NCBI Taxonomy" id="434464"/>
    <lineage>
        <taxon>Bacteria</taxon>
        <taxon>Bacillati</taxon>
        <taxon>Bacillota</taxon>
        <taxon>Bacilli</taxon>
        <taxon>Lactobacillales</taxon>
        <taxon>Lactobacillaceae</taxon>
        <taxon>Leuconostoc</taxon>
    </lineage>
</organism>
<name>A0A846ZI05_9LACO</name>
<accession>A0A846ZI05</accession>
<dbReference type="AlphaFoldDB" id="A0A846ZI05"/>
<comment type="caution">
    <text evidence="3">The sequence shown here is derived from an EMBL/GenBank/DDBJ whole genome shotgun (WGS) entry which is preliminary data.</text>
</comment>
<evidence type="ECO:0000313" key="3">
    <source>
        <dbReference type="EMBL" id="NKZ18373.1"/>
    </source>
</evidence>
<evidence type="ECO:0000256" key="1">
    <source>
        <dbReference type="SAM" id="Phobius"/>
    </source>
</evidence>
<dbReference type="InterPro" id="IPR009996">
    <property type="entry name" value="YycH"/>
</dbReference>
<evidence type="ECO:0000313" key="4">
    <source>
        <dbReference type="Proteomes" id="UP000590460"/>
    </source>
</evidence>
<keyword evidence="1" id="KW-0812">Transmembrane</keyword>
<gene>
    <name evidence="3" type="ORF">HF966_04190</name>
</gene>
<dbReference type="InterPro" id="IPR042274">
    <property type="entry name" value="YycH/YycI_2"/>
</dbReference>
<feature type="transmembrane region" description="Helical" evidence="1">
    <location>
        <begin position="12"/>
        <end position="32"/>
    </location>
</feature>
<dbReference type="Gene3D" id="3.30.310.160">
    <property type="entry name" value="YycH protein, domain 2"/>
    <property type="match status" value="1"/>
</dbReference>
<evidence type="ECO:0000259" key="2">
    <source>
        <dbReference type="Pfam" id="PF07435"/>
    </source>
</evidence>
<sequence>MRNKNFFVQHTILNLLLVLAIGISVILTGFTFKSFGQAEAPSQAVAQQSDQQLLKVFRPTQYVVTQASGQQNVILKTDAVNVKDIKNALTSADFSDAQTETVSTEQIEKVLRLKSSFTLRYPDVVPLAYFNMRYSQQVDPQSFNFNYFVLAMDNSHNGYFVNTQKRQIMSVKVNKLNNNKVWRWVNQLPKSAVVNFKTYQGQAMLRYTQPFKLPVYSYLVNRRDPKTYVSALLGTLNQLVISQAGDKTVYTNKLNHQTVTYDPDWETVTFEDHSTKNKLPKSYLDRLNLSFAQMNLLQLNLNDTRFYEAQAGGQQVTYRTYVEGFPVYFQSESGAIHIDMAADGRQTSTYSLNELGVPVPNQQPDVTLPATDDVLKQLEAAGVKPSDYDFITPGYEWLISKESQAAVNMVPTWMIETSDGWQSVDGYLAKRTGQASPTN</sequence>
<dbReference type="RefSeq" id="WP_168676540.1">
    <property type="nucleotide sequence ID" value="NZ_BPKV01000005.1"/>
</dbReference>
<protein>
    <recommendedName>
        <fullName evidence="2">Regulatory protein YycH domain-containing protein</fullName>
    </recommendedName>
</protein>
<proteinExistence type="predicted"/>
<dbReference type="Proteomes" id="UP000590460">
    <property type="component" value="Unassembled WGS sequence"/>
</dbReference>
<dbReference type="Pfam" id="PF07435">
    <property type="entry name" value="YycH"/>
    <property type="match status" value="1"/>
</dbReference>
<reference evidence="3 4" key="1">
    <citation type="submission" date="2020-04" db="EMBL/GenBank/DDBJ databases">
        <title>MicrobeNet Type strains.</title>
        <authorList>
            <person name="Nicholson A.C."/>
        </authorList>
    </citation>
    <scope>NUCLEOTIDE SEQUENCE [LARGE SCALE GENOMIC DNA]</scope>
    <source>
        <strain evidence="3 4">CCUG 54536</strain>
    </source>
</reference>
<dbReference type="EMBL" id="JAAXPO010000004">
    <property type="protein sequence ID" value="NKZ18373.1"/>
    <property type="molecule type" value="Genomic_DNA"/>
</dbReference>
<dbReference type="CDD" id="cd15787">
    <property type="entry name" value="YycH_N"/>
    <property type="match status" value="1"/>
</dbReference>
<feature type="domain" description="Regulatory protein YycH" evidence="2">
    <location>
        <begin position="14"/>
        <end position="431"/>
    </location>
</feature>
<keyword evidence="1" id="KW-1133">Transmembrane helix</keyword>